<name>A0AAD5HH73_UMBRA</name>
<dbReference type="Proteomes" id="UP001206595">
    <property type="component" value="Unassembled WGS sequence"/>
</dbReference>
<protein>
    <submittedName>
        <fullName evidence="2">Uncharacterized protein</fullName>
    </submittedName>
</protein>
<feature type="compositionally biased region" description="Acidic residues" evidence="1">
    <location>
        <begin position="51"/>
        <end position="61"/>
    </location>
</feature>
<dbReference type="GeneID" id="75911674"/>
<accession>A0AAD5HH73</accession>
<reference evidence="2" key="2">
    <citation type="journal article" date="2022" name="Proc. Natl. Acad. Sci. U.S.A.">
        <title>Diploid-dominant life cycles characterize the early evolution of Fungi.</title>
        <authorList>
            <person name="Amses K.R."/>
            <person name="Simmons D.R."/>
            <person name="Longcore J.E."/>
            <person name="Mondo S.J."/>
            <person name="Seto K."/>
            <person name="Jeronimo G.H."/>
            <person name="Bonds A.E."/>
            <person name="Quandt C.A."/>
            <person name="Davis W.J."/>
            <person name="Chang Y."/>
            <person name="Federici B.A."/>
            <person name="Kuo A."/>
            <person name="LaButti K."/>
            <person name="Pangilinan J."/>
            <person name="Andreopoulos W."/>
            <person name="Tritt A."/>
            <person name="Riley R."/>
            <person name="Hundley H."/>
            <person name="Johnson J."/>
            <person name="Lipzen A."/>
            <person name="Barry K."/>
            <person name="Lang B.F."/>
            <person name="Cuomo C.A."/>
            <person name="Buchler N.E."/>
            <person name="Grigoriev I.V."/>
            <person name="Spatafora J.W."/>
            <person name="Stajich J.E."/>
            <person name="James T.Y."/>
        </authorList>
    </citation>
    <scope>NUCLEOTIDE SEQUENCE</scope>
    <source>
        <strain evidence="2">AG</strain>
    </source>
</reference>
<reference evidence="2" key="1">
    <citation type="submission" date="2021-06" db="EMBL/GenBank/DDBJ databases">
        <authorList>
            <consortium name="DOE Joint Genome Institute"/>
            <person name="Mondo S.J."/>
            <person name="Amses K.R."/>
            <person name="Simmons D.R."/>
            <person name="Longcore J.E."/>
            <person name="Seto K."/>
            <person name="Alves G.H."/>
            <person name="Bonds A.E."/>
            <person name="Quandt C.A."/>
            <person name="Davis W.J."/>
            <person name="Chang Y."/>
            <person name="Letcher P.M."/>
            <person name="Powell M.J."/>
            <person name="Kuo A."/>
            <person name="Labutti K."/>
            <person name="Pangilinan J."/>
            <person name="Andreopoulos W."/>
            <person name="Tritt A."/>
            <person name="Riley R."/>
            <person name="Hundley H."/>
            <person name="Johnson J."/>
            <person name="Lipzen A."/>
            <person name="Barry K."/>
            <person name="Berbee M.L."/>
            <person name="Buchler N.E."/>
            <person name="Grigoriev I.V."/>
            <person name="Spatafora J.W."/>
            <person name="Stajich J.E."/>
            <person name="James T.Y."/>
        </authorList>
    </citation>
    <scope>NUCLEOTIDE SEQUENCE</scope>
    <source>
        <strain evidence="2">AG</strain>
    </source>
</reference>
<sequence>MKEHNERHKAWVAKTPGKMKAFQKKHNELADDSQSQHAQLSGEAKPHISDNDNDSQFDLDSIELCETEPGDYSLGSKRPSHDYWETTTDVRKRIEEFIRAEKFRSIVSGQARVRNREHGSSIPLPRALDKVMSGHLRHTPLNRQYEKNAFSRSFTQQRSNQA</sequence>
<feature type="region of interest" description="Disordered" evidence="1">
    <location>
        <begin position="1"/>
        <end position="61"/>
    </location>
</feature>
<evidence type="ECO:0000313" key="2">
    <source>
        <dbReference type="EMBL" id="KAI8582854.1"/>
    </source>
</evidence>
<proteinExistence type="predicted"/>
<evidence type="ECO:0000256" key="1">
    <source>
        <dbReference type="SAM" id="MobiDB-lite"/>
    </source>
</evidence>
<dbReference type="EMBL" id="MU620898">
    <property type="protein sequence ID" value="KAI8582854.1"/>
    <property type="molecule type" value="Genomic_DNA"/>
</dbReference>
<keyword evidence="3" id="KW-1185">Reference proteome</keyword>
<dbReference type="RefSeq" id="XP_051447858.1">
    <property type="nucleotide sequence ID" value="XM_051586326.1"/>
</dbReference>
<dbReference type="AlphaFoldDB" id="A0AAD5HH73"/>
<gene>
    <name evidence="2" type="ORF">K450DRAFT_225119</name>
</gene>
<evidence type="ECO:0000313" key="3">
    <source>
        <dbReference type="Proteomes" id="UP001206595"/>
    </source>
</evidence>
<comment type="caution">
    <text evidence="2">The sequence shown here is derived from an EMBL/GenBank/DDBJ whole genome shotgun (WGS) entry which is preliminary data.</text>
</comment>
<organism evidence="2 3">
    <name type="scientific">Umbelopsis ramanniana AG</name>
    <dbReference type="NCBI Taxonomy" id="1314678"/>
    <lineage>
        <taxon>Eukaryota</taxon>
        <taxon>Fungi</taxon>
        <taxon>Fungi incertae sedis</taxon>
        <taxon>Mucoromycota</taxon>
        <taxon>Mucoromycotina</taxon>
        <taxon>Umbelopsidomycetes</taxon>
        <taxon>Umbelopsidales</taxon>
        <taxon>Umbelopsidaceae</taxon>
        <taxon>Umbelopsis</taxon>
    </lineage>
</organism>